<evidence type="ECO:0000313" key="3">
    <source>
        <dbReference type="Proteomes" id="UP000178774"/>
    </source>
</evidence>
<organism evidence="2 3">
    <name type="scientific">Candidatus Staskawiczbacteria bacterium RIFCSPHIGHO2_01_FULL_41_41</name>
    <dbReference type="NCBI Taxonomy" id="1802203"/>
    <lineage>
        <taxon>Bacteria</taxon>
        <taxon>Candidatus Staskawicziibacteriota</taxon>
    </lineage>
</organism>
<comment type="caution">
    <text evidence="2">The sequence shown here is derived from an EMBL/GenBank/DDBJ whole genome shotgun (WGS) entry which is preliminary data.</text>
</comment>
<evidence type="ECO:0000313" key="2">
    <source>
        <dbReference type="EMBL" id="OGZ65354.1"/>
    </source>
</evidence>
<keyword evidence="1" id="KW-0812">Transmembrane</keyword>
<dbReference type="EMBL" id="MHOP01000023">
    <property type="protein sequence ID" value="OGZ65354.1"/>
    <property type="molecule type" value="Genomic_DNA"/>
</dbReference>
<accession>A0A1G2HS34</accession>
<feature type="transmembrane region" description="Helical" evidence="1">
    <location>
        <begin position="173"/>
        <end position="191"/>
    </location>
</feature>
<evidence type="ECO:0000256" key="1">
    <source>
        <dbReference type="SAM" id="Phobius"/>
    </source>
</evidence>
<keyword evidence="1" id="KW-0472">Membrane</keyword>
<keyword evidence="1" id="KW-1133">Transmembrane helix</keyword>
<reference evidence="2 3" key="1">
    <citation type="journal article" date="2016" name="Nat. Commun.">
        <title>Thousands of microbial genomes shed light on interconnected biogeochemical processes in an aquifer system.</title>
        <authorList>
            <person name="Anantharaman K."/>
            <person name="Brown C.T."/>
            <person name="Hug L.A."/>
            <person name="Sharon I."/>
            <person name="Castelle C.J."/>
            <person name="Probst A.J."/>
            <person name="Thomas B.C."/>
            <person name="Singh A."/>
            <person name="Wilkins M.J."/>
            <person name="Karaoz U."/>
            <person name="Brodie E.L."/>
            <person name="Williams K.H."/>
            <person name="Hubbard S.S."/>
            <person name="Banfield J.F."/>
        </authorList>
    </citation>
    <scope>NUCLEOTIDE SEQUENCE [LARGE SCALE GENOMIC DNA]</scope>
</reference>
<name>A0A1G2HS34_9BACT</name>
<gene>
    <name evidence="2" type="ORF">A2822_02465</name>
</gene>
<feature type="transmembrane region" description="Helical" evidence="1">
    <location>
        <begin position="69"/>
        <end position="89"/>
    </location>
</feature>
<feature type="transmembrane region" description="Helical" evidence="1">
    <location>
        <begin position="6"/>
        <end position="27"/>
    </location>
</feature>
<protein>
    <submittedName>
        <fullName evidence="2">Uncharacterized protein</fullName>
    </submittedName>
</protein>
<feature type="transmembrane region" description="Helical" evidence="1">
    <location>
        <begin position="148"/>
        <end position="167"/>
    </location>
</feature>
<feature type="transmembrane region" description="Helical" evidence="1">
    <location>
        <begin position="47"/>
        <end position="63"/>
    </location>
</feature>
<dbReference type="Proteomes" id="UP000178774">
    <property type="component" value="Unassembled WGS sequence"/>
</dbReference>
<proteinExistence type="predicted"/>
<dbReference type="AlphaFoldDB" id="A0A1G2HS34"/>
<sequence>MDTKSVLSFSSVLLVIAGYIPYIYAIVRGRDLPRGTPGKVEPSKASWLIWATLDVVIIWGMALEGTVNSQIVAVVIGVWVTVFFVLRYGVPGWTNLDWFCLAGAVVGIVLIIFSSPVLGIITSLAVVCIGSIPTFVSAWQDPGRENKLAWNLFTASSICTTIGIPKWTWADAAQPIAFLSVQGIMMYILYIKPMMRADAKKQVG</sequence>